<organism evidence="2 3">
    <name type="scientific">Cylindrotheca closterium</name>
    <dbReference type="NCBI Taxonomy" id="2856"/>
    <lineage>
        <taxon>Eukaryota</taxon>
        <taxon>Sar</taxon>
        <taxon>Stramenopiles</taxon>
        <taxon>Ochrophyta</taxon>
        <taxon>Bacillariophyta</taxon>
        <taxon>Bacillariophyceae</taxon>
        <taxon>Bacillariophycidae</taxon>
        <taxon>Bacillariales</taxon>
        <taxon>Bacillariaceae</taxon>
        <taxon>Cylindrotheca</taxon>
    </lineage>
</organism>
<accession>A0AAD2GBC0</accession>
<feature type="domain" description="F-box" evidence="1">
    <location>
        <begin position="38"/>
        <end position="69"/>
    </location>
</feature>
<dbReference type="Proteomes" id="UP001295423">
    <property type="component" value="Unassembled WGS sequence"/>
</dbReference>
<reference evidence="2" key="1">
    <citation type="submission" date="2023-08" db="EMBL/GenBank/DDBJ databases">
        <authorList>
            <person name="Audoor S."/>
            <person name="Bilcke G."/>
        </authorList>
    </citation>
    <scope>NUCLEOTIDE SEQUENCE</scope>
</reference>
<evidence type="ECO:0000313" key="3">
    <source>
        <dbReference type="Proteomes" id="UP001295423"/>
    </source>
</evidence>
<sequence>MMTLKRQIDVTPRASKRLKTKARKDEAVTISSTLFGCTDIVAELFSFLDTNSLLQFSCVNKDFSSLLTYNHVVRATMMSGGYAATTLERMIPPIRDQMIWIPSPMRLLRVVSGKRCERCHRATRYVSPCIGMFLCTRCTGACSEKTLRKNPVKRFLDCKRVQRVPLKGPRSPHRFLIKAPIQDSTGTNIGPVVTLQDIETMATITNMTQAEKVVARHVEECDTRQPKAIASANAILSAVNQNREDATARKNAILKAKLEGQKRFEEARKKRVDALLFELKALLGENVSWKSNLDNRRWKSNGNQYLFSDPILQGILQPMLKAPSKINKKVLGEIPGRIQATVDKRALMDLYIERILHFVGDDDGERALQHGWNTEGFHYNFYNRSIGKLLAQPLKDPYALSEGDLQKLCEQVKAIVNRKHTGRVVLQKLASKLEGCPFQDDVQQYHWIIHLWAYGFRNMHVQRILREPLLAPEEITEEKLNAIAEQLRMVLEKKQEAFRKVNLLLEPTRDYPEWTGRLNSWFWNSRDNKVIFHNFAAREILNPKFADLDNLTDETIVGLSKEVIKHFEKKYGNAES</sequence>
<dbReference type="AlphaFoldDB" id="A0AAD2GBC0"/>
<evidence type="ECO:0000313" key="2">
    <source>
        <dbReference type="EMBL" id="CAJ1966363.1"/>
    </source>
</evidence>
<gene>
    <name evidence="2" type="ORF">CYCCA115_LOCUS21947</name>
</gene>
<dbReference type="InterPro" id="IPR036047">
    <property type="entry name" value="F-box-like_dom_sf"/>
</dbReference>
<evidence type="ECO:0000259" key="1">
    <source>
        <dbReference type="Pfam" id="PF00646"/>
    </source>
</evidence>
<protein>
    <recommendedName>
        <fullName evidence="1">F-box domain-containing protein</fullName>
    </recommendedName>
</protein>
<dbReference type="InterPro" id="IPR001810">
    <property type="entry name" value="F-box_dom"/>
</dbReference>
<dbReference type="EMBL" id="CAKOGP040002280">
    <property type="protein sequence ID" value="CAJ1966363.1"/>
    <property type="molecule type" value="Genomic_DNA"/>
</dbReference>
<dbReference type="SUPFAM" id="SSF81383">
    <property type="entry name" value="F-box domain"/>
    <property type="match status" value="1"/>
</dbReference>
<proteinExistence type="predicted"/>
<keyword evidence="3" id="KW-1185">Reference proteome</keyword>
<name>A0AAD2GBC0_9STRA</name>
<dbReference type="Pfam" id="PF00646">
    <property type="entry name" value="F-box"/>
    <property type="match status" value="1"/>
</dbReference>
<comment type="caution">
    <text evidence="2">The sequence shown here is derived from an EMBL/GenBank/DDBJ whole genome shotgun (WGS) entry which is preliminary data.</text>
</comment>